<gene>
    <name evidence="2" type="ORF">D8674_034803</name>
</gene>
<reference evidence="3" key="2">
    <citation type="submission" date="2019-10" db="EMBL/GenBank/DDBJ databases">
        <title>A de novo genome assembly of a pear dwarfing rootstock.</title>
        <authorList>
            <person name="Wang F."/>
            <person name="Wang J."/>
            <person name="Li S."/>
            <person name="Zhang Y."/>
            <person name="Fang M."/>
            <person name="Ma L."/>
            <person name="Zhao Y."/>
            <person name="Jiang S."/>
        </authorList>
    </citation>
    <scope>NUCLEOTIDE SEQUENCE [LARGE SCALE GENOMIC DNA]</scope>
</reference>
<protein>
    <submittedName>
        <fullName evidence="2">Uncharacterized protein</fullName>
    </submittedName>
</protein>
<name>A0A5N5GBG7_9ROSA</name>
<sequence length="227" mass="26461">MKAPLPHHAQIQEEVQMLVAKQLCGFQRIDTTDVALHRDVANLSRSPFTNEIEWTEPSWKFNPPHFTWFRGDKDLDKHLMHYRSAMTLYTNNDALMCKIFATTLQVDYPFFEELIMGENPSLTNSYALAQKHSLWDEEKRSHKPLEQLRKDAKSTQKKVSNKVLDNKSKPGGRRPKTYTRFSVPVSQILRDLKDKPWFKTSPPPLKGDTFKMDQTKYCAFHKGAHNQ</sequence>
<dbReference type="EMBL" id="SMOL01000458">
    <property type="protein sequence ID" value="KAB2612487.1"/>
    <property type="molecule type" value="Genomic_DNA"/>
</dbReference>
<feature type="region of interest" description="Disordered" evidence="1">
    <location>
        <begin position="139"/>
        <end position="180"/>
    </location>
</feature>
<accession>A0A5N5GBG7</accession>
<organism evidence="2 3">
    <name type="scientific">Pyrus ussuriensis x Pyrus communis</name>
    <dbReference type="NCBI Taxonomy" id="2448454"/>
    <lineage>
        <taxon>Eukaryota</taxon>
        <taxon>Viridiplantae</taxon>
        <taxon>Streptophyta</taxon>
        <taxon>Embryophyta</taxon>
        <taxon>Tracheophyta</taxon>
        <taxon>Spermatophyta</taxon>
        <taxon>Magnoliopsida</taxon>
        <taxon>eudicotyledons</taxon>
        <taxon>Gunneridae</taxon>
        <taxon>Pentapetalae</taxon>
        <taxon>rosids</taxon>
        <taxon>fabids</taxon>
        <taxon>Rosales</taxon>
        <taxon>Rosaceae</taxon>
        <taxon>Amygdaloideae</taxon>
        <taxon>Maleae</taxon>
        <taxon>Pyrus</taxon>
    </lineage>
</organism>
<dbReference type="Proteomes" id="UP000327157">
    <property type="component" value="Chromosome 9"/>
</dbReference>
<reference evidence="2 3" key="1">
    <citation type="submission" date="2019-09" db="EMBL/GenBank/DDBJ databases">
        <authorList>
            <person name="Ou C."/>
        </authorList>
    </citation>
    <scope>NUCLEOTIDE SEQUENCE [LARGE SCALE GENOMIC DNA]</scope>
    <source>
        <strain evidence="2">S2</strain>
        <tissue evidence="2">Leaf</tissue>
    </source>
</reference>
<dbReference type="OrthoDB" id="1748993at2759"/>
<keyword evidence="3" id="KW-1185">Reference proteome</keyword>
<comment type="caution">
    <text evidence="2">The sequence shown here is derived from an EMBL/GenBank/DDBJ whole genome shotgun (WGS) entry which is preliminary data.</text>
</comment>
<evidence type="ECO:0000313" key="2">
    <source>
        <dbReference type="EMBL" id="KAB2612487.1"/>
    </source>
</evidence>
<feature type="compositionally biased region" description="Basic and acidic residues" evidence="1">
    <location>
        <begin position="139"/>
        <end position="154"/>
    </location>
</feature>
<evidence type="ECO:0000313" key="3">
    <source>
        <dbReference type="Proteomes" id="UP000327157"/>
    </source>
</evidence>
<dbReference type="AlphaFoldDB" id="A0A5N5GBG7"/>
<proteinExistence type="predicted"/>
<reference evidence="2 3" key="3">
    <citation type="submission" date="2019-11" db="EMBL/GenBank/DDBJ databases">
        <title>A de novo genome assembly of a pear dwarfing rootstock.</title>
        <authorList>
            <person name="Wang F."/>
            <person name="Wang J."/>
            <person name="Li S."/>
            <person name="Zhang Y."/>
            <person name="Fang M."/>
            <person name="Ma L."/>
            <person name="Zhao Y."/>
            <person name="Jiang S."/>
        </authorList>
    </citation>
    <scope>NUCLEOTIDE SEQUENCE [LARGE SCALE GENOMIC DNA]</scope>
    <source>
        <strain evidence="2">S2</strain>
        <tissue evidence="2">Leaf</tissue>
    </source>
</reference>
<evidence type="ECO:0000256" key="1">
    <source>
        <dbReference type="SAM" id="MobiDB-lite"/>
    </source>
</evidence>